<evidence type="ECO:0000256" key="1">
    <source>
        <dbReference type="ARBA" id="ARBA00022491"/>
    </source>
</evidence>
<reference evidence="7" key="1">
    <citation type="submission" date="2011-04" db="EMBL/GenBank/DDBJ databases">
        <title>The complete genome of Treponema brennaborense DSM 12168.</title>
        <authorList>
            <person name="Lucas S."/>
            <person name="Han J."/>
            <person name="Lapidus A."/>
            <person name="Bruce D."/>
            <person name="Goodwin L."/>
            <person name="Pitluck S."/>
            <person name="Peters L."/>
            <person name="Kyrpides N."/>
            <person name="Mavromatis K."/>
            <person name="Ivanova N."/>
            <person name="Mikhailova N."/>
            <person name="Pagani I."/>
            <person name="Teshima H."/>
            <person name="Detter J.C."/>
            <person name="Tapia R."/>
            <person name="Han C."/>
            <person name="Land M."/>
            <person name="Hauser L."/>
            <person name="Markowitz V."/>
            <person name="Cheng J.-F."/>
            <person name="Hugenholtz P."/>
            <person name="Woyke T."/>
            <person name="Wu D."/>
            <person name="Gronow S."/>
            <person name="Wellnitz S."/>
            <person name="Brambilla E."/>
            <person name="Klenk H.-P."/>
            <person name="Eisen J.A."/>
        </authorList>
    </citation>
    <scope>NUCLEOTIDE SEQUENCE [LARGE SCALE GENOMIC DNA]</scope>
    <source>
        <strain evidence="7">DSM 12168 / CIP 105900 / DD5/3</strain>
    </source>
</reference>
<dbReference type="InterPro" id="IPR028082">
    <property type="entry name" value="Peripla_BP_I"/>
</dbReference>
<name>F4LLB0_TREBD</name>
<dbReference type="HOGENOM" id="CLU_037628_6_0_12"/>
<dbReference type="PROSITE" id="PS50932">
    <property type="entry name" value="HTH_LACI_2"/>
    <property type="match status" value="1"/>
</dbReference>
<keyword evidence="4" id="KW-0804">Transcription</keyword>
<evidence type="ECO:0000256" key="3">
    <source>
        <dbReference type="ARBA" id="ARBA00023125"/>
    </source>
</evidence>
<dbReference type="InterPro" id="IPR001761">
    <property type="entry name" value="Peripla_BP/Lac1_sug-bd_dom"/>
</dbReference>
<dbReference type="KEGG" id="tbe:Trebr_0134"/>
<evidence type="ECO:0000256" key="2">
    <source>
        <dbReference type="ARBA" id="ARBA00023015"/>
    </source>
</evidence>
<dbReference type="STRING" id="906968.Trebr_0134"/>
<accession>F4LLB0</accession>
<dbReference type="PANTHER" id="PTHR30146:SF148">
    <property type="entry name" value="HTH-TYPE TRANSCRIPTIONAL REPRESSOR PURR-RELATED"/>
    <property type="match status" value="1"/>
</dbReference>
<dbReference type="Pfam" id="PF00532">
    <property type="entry name" value="Peripla_BP_1"/>
    <property type="match status" value="1"/>
</dbReference>
<dbReference type="Proteomes" id="UP000006546">
    <property type="component" value="Chromosome"/>
</dbReference>
<dbReference type="PRINTS" id="PR00036">
    <property type="entry name" value="HTHLACI"/>
</dbReference>
<feature type="domain" description="HTH lacI-type" evidence="5">
    <location>
        <begin position="2"/>
        <end position="56"/>
    </location>
</feature>
<organism evidence="6 7">
    <name type="scientific">Treponema brennaborense (strain DSM 12168 / CIP 105900 / DD5/3)</name>
    <dbReference type="NCBI Taxonomy" id="906968"/>
    <lineage>
        <taxon>Bacteria</taxon>
        <taxon>Pseudomonadati</taxon>
        <taxon>Spirochaetota</taxon>
        <taxon>Spirochaetia</taxon>
        <taxon>Spirochaetales</taxon>
        <taxon>Treponemataceae</taxon>
        <taxon>Treponema</taxon>
    </lineage>
</organism>
<dbReference type="SUPFAM" id="SSF53822">
    <property type="entry name" value="Periplasmic binding protein-like I"/>
    <property type="match status" value="1"/>
</dbReference>
<keyword evidence="7" id="KW-1185">Reference proteome</keyword>
<keyword evidence="1" id="KW-0678">Repressor</keyword>
<protein>
    <submittedName>
        <fullName evidence="6">Transcriptional regulator, LacI family</fullName>
    </submittedName>
</protein>
<proteinExistence type="predicted"/>
<evidence type="ECO:0000256" key="4">
    <source>
        <dbReference type="ARBA" id="ARBA00023163"/>
    </source>
</evidence>
<dbReference type="eggNOG" id="COG1609">
    <property type="taxonomic scope" value="Bacteria"/>
</dbReference>
<dbReference type="OrthoDB" id="9784962at2"/>
<keyword evidence="2" id="KW-0805">Transcription regulation</keyword>
<dbReference type="Pfam" id="PF00356">
    <property type="entry name" value="LacI"/>
    <property type="match status" value="1"/>
</dbReference>
<dbReference type="GO" id="GO:0003700">
    <property type="term" value="F:DNA-binding transcription factor activity"/>
    <property type="evidence" value="ECO:0007669"/>
    <property type="project" value="TreeGrafter"/>
</dbReference>
<dbReference type="InterPro" id="IPR010982">
    <property type="entry name" value="Lambda_DNA-bd_dom_sf"/>
</dbReference>
<gene>
    <name evidence="6" type="ordered locus">Trebr_0134</name>
</gene>
<dbReference type="PROSITE" id="PS00356">
    <property type="entry name" value="HTH_LACI_1"/>
    <property type="match status" value="1"/>
</dbReference>
<dbReference type="GO" id="GO:0000976">
    <property type="term" value="F:transcription cis-regulatory region binding"/>
    <property type="evidence" value="ECO:0007669"/>
    <property type="project" value="TreeGrafter"/>
</dbReference>
<evidence type="ECO:0000313" key="7">
    <source>
        <dbReference type="Proteomes" id="UP000006546"/>
    </source>
</evidence>
<dbReference type="RefSeq" id="WP_013757308.1">
    <property type="nucleotide sequence ID" value="NC_015500.1"/>
</dbReference>
<dbReference type="Gene3D" id="3.40.50.2300">
    <property type="match status" value="2"/>
</dbReference>
<dbReference type="CDD" id="cd06267">
    <property type="entry name" value="PBP1_LacI_sugar_binding-like"/>
    <property type="match status" value="1"/>
</dbReference>
<dbReference type="AlphaFoldDB" id="F4LLB0"/>
<dbReference type="Gene3D" id="1.10.260.40">
    <property type="entry name" value="lambda repressor-like DNA-binding domains"/>
    <property type="match status" value="1"/>
</dbReference>
<dbReference type="InterPro" id="IPR000843">
    <property type="entry name" value="HTH_LacI"/>
</dbReference>
<evidence type="ECO:0000259" key="5">
    <source>
        <dbReference type="PROSITE" id="PS50932"/>
    </source>
</evidence>
<evidence type="ECO:0000313" key="6">
    <source>
        <dbReference type="EMBL" id="AEE15588.1"/>
    </source>
</evidence>
<dbReference type="EMBL" id="CP002696">
    <property type="protein sequence ID" value="AEE15588.1"/>
    <property type="molecule type" value="Genomic_DNA"/>
</dbReference>
<dbReference type="PANTHER" id="PTHR30146">
    <property type="entry name" value="LACI-RELATED TRANSCRIPTIONAL REPRESSOR"/>
    <property type="match status" value="1"/>
</dbReference>
<dbReference type="CDD" id="cd01392">
    <property type="entry name" value="HTH_LacI"/>
    <property type="match status" value="1"/>
</dbReference>
<dbReference type="SUPFAM" id="SSF47413">
    <property type="entry name" value="lambda repressor-like DNA-binding domains"/>
    <property type="match status" value="1"/>
</dbReference>
<dbReference type="SMART" id="SM00354">
    <property type="entry name" value="HTH_LACI"/>
    <property type="match status" value="1"/>
</dbReference>
<sequence length="327" mass="35675">MFTIKDVASDAGVSTATVSRVLNHDSRVAGVTREKVITSIEKLGYRLHPAARSLKVGETRFVGIIVPEVSNIFFMSLFGYMEAVLRKEGYTAILCSSANSVAGEVEQLKYLTDKFVDGLIVIPAGNDGTHFSHLKECNIPIVMIDREYAEVAGDSVLVRNDEGTKEAVTALIGDGFDRIGFVGGDVNQMTSRERFEGYKQALAAAGVAFEPECVALSGMDVESGYSGMKELLSKPDHPQAFFFVNLMVALGAVQYLVEMPAAVQEKIVCASFDNVFYSSLMQHCRYFVAQPAKEMGTLAAQLLIARIQHKSSGSYQSIRLKTTLIKK</sequence>
<keyword evidence="3" id="KW-0238">DNA-binding</keyword>